<dbReference type="Proteomes" id="UP001501676">
    <property type="component" value="Unassembled WGS sequence"/>
</dbReference>
<evidence type="ECO:0000313" key="10">
    <source>
        <dbReference type="EMBL" id="GAA3389805.1"/>
    </source>
</evidence>
<dbReference type="PANTHER" id="PTHR47151">
    <property type="entry name" value="LEU/ILE/VAL-BINDING ABC TRANSPORTER SUBUNIT"/>
    <property type="match status" value="1"/>
</dbReference>
<dbReference type="EMBL" id="BAAAYN010000026">
    <property type="protein sequence ID" value="GAA3389805.1"/>
    <property type="molecule type" value="Genomic_DNA"/>
</dbReference>
<evidence type="ECO:0000256" key="4">
    <source>
        <dbReference type="ARBA" id="ARBA00022741"/>
    </source>
</evidence>
<evidence type="ECO:0000256" key="5">
    <source>
        <dbReference type="ARBA" id="ARBA00022840"/>
    </source>
</evidence>
<dbReference type="InterPro" id="IPR028081">
    <property type="entry name" value="Leu-bd"/>
</dbReference>
<keyword evidence="5" id="KW-0067">ATP-binding</keyword>
<comment type="caution">
    <text evidence="10">The sequence shown here is derived from an EMBL/GenBank/DDBJ whole genome shotgun (WGS) entry which is preliminary data.</text>
</comment>
<reference evidence="11" key="1">
    <citation type="journal article" date="2019" name="Int. J. Syst. Evol. Microbiol.">
        <title>The Global Catalogue of Microorganisms (GCM) 10K type strain sequencing project: providing services to taxonomists for standard genome sequencing and annotation.</title>
        <authorList>
            <consortium name="The Broad Institute Genomics Platform"/>
            <consortium name="The Broad Institute Genome Sequencing Center for Infectious Disease"/>
            <person name="Wu L."/>
            <person name="Ma J."/>
        </authorList>
    </citation>
    <scope>NUCLEOTIDE SEQUENCE [LARGE SCALE GENOMIC DNA]</scope>
    <source>
        <strain evidence="11">JCM 9458</strain>
    </source>
</reference>
<evidence type="ECO:0000313" key="11">
    <source>
        <dbReference type="Proteomes" id="UP001501676"/>
    </source>
</evidence>
<dbReference type="Gene3D" id="3.40.50.2300">
    <property type="match status" value="2"/>
</dbReference>
<feature type="compositionally biased region" description="Low complexity" evidence="8">
    <location>
        <begin position="403"/>
        <end position="438"/>
    </location>
</feature>
<dbReference type="Gene3D" id="3.90.640.10">
    <property type="entry name" value="Actin, Chain A, domain 4"/>
    <property type="match status" value="1"/>
</dbReference>
<accession>A0ABP6T2D3</accession>
<protein>
    <recommendedName>
        <fullName evidence="9">Leucine-binding protein domain-containing protein</fullName>
    </recommendedName>
</protein>
<dbReference type="InterPro" id="IPR043129">
    <property type="entry name" value="ATPase_NBD"/>
</dbReference>
<gene>
    <name evidence="10" type="ORF">GCM10020369_41340</name>
</gene>
<feature type="region of interest" description="Disordered" evidence="8">
    <location>
        <begin position="340"/>
        <end position="369"/>
    </location>
</feature>
<dbReference type="PROSITE" id="PS00329">
    <property type="entry name" value="HSP70_2"/>
    <property type="match status" value="1"/>
</dbReference>
<dbReference type="CDD" id="cd06342">
    <property type="entry name" value="PBP1_ABC_LIVBP-like"/>
    <property type="match status" value="1"/>
</dbReference>
<dbReference type="Gene3D" id="3.30.420.40">
    <property type="match status" value="2"/>
</dbReference>
<sequence length="782" mass="80996">MAVLRHPDGRVESLLFDGSPLLASAVFADPDGPLLTGRDALHSARTRPECLEPNPKRRIDDGTVLLGTREIPVAELLAAVLSRVVAEAVRVAGRVPADVVLTHPVSWGPRRLDLLHRAVITAGLGEPALVPEPVAAAQGFLTLPDVRLATGETAVVYDLGGGTFDASVVRRTDSGFEVLAAEGLSDLGGLDIDAAIFAHLGAAFRSRDRIAWGRLESPVTAGDRRASRLLWDDIRTAKEMLSRSSTADLHVPLLGDELPLGREQLDDLARPLLDQTVDATRAALRAARVTEIAGLFLVGGSSRIPLASTLLFRRLGVAPTVVESPELVVARGALLAAAEPSAPPAHSAAASPTSPPSETGVPEPRTRTGHRRWWAVAAVVAALAVVAGAVLTNRTDESESVDAAGTTAPSESTPTAAAQAAPGRSPSGTPAGASPTAGPACGRKLAVLGPKTGAAYARGVPLFNGAELAVNAYNAEHPECPVTLAEFDSQGNRDLAAKEAGKIIADPSIVGLIGPAYSAEAVGAGSMFEKAGLPLVSSSATSSTLSRRGWRTFHRVLGEDTQQVAPTARYLAAEGLTRIHLVQENSEYGNVMANAMRAELGKAVIGTGTVKGGQTDFAAVTKAILAAKAQAVYYAGYSVEAGLLRKKLTEAGGSAIPLVGSGAMLADTFPRAAGTSGTGTVVTCGCLPVSELPKSVRSAYVEAFAAEPEPYTAEAYDAANVLLAAVGAGRSTRADVLAFVDAYSDQGLTKPLSFDARGEVESDIVWAYRMDGGKFVPLRRLD</sequence>
<dbReference type="SUPFAM" id="SSF53822">
    <property type="entry name" value="Periplasmic binding protein-like I"/>
    <property type="match status" value="1"/>
</dbReference>
<evidence type="ECO:0000256" key="2">
    <source>
        <dbReference type="ARBA" id="ARBA00010062"/>
    </source>
</evidence>
<evidence type="ECO:0000256" key="7">
    <source>
        <dbReference type="ARBA" id="ARBA00023186"/>
    </source>
</evidence>
<feature type="domain" description="Leucine-binding protein" evidence="9">
    <location>
        <begin position="444"/>
        <end position="771"/>
    </location>
</feature>
<feature type="compositionally biased region" description="Low complexity" evidence="8">
    <location>
        <begin position="340"/>
        <end position="359"/>
    </location>
</feature>
<evidence type="ECO:0000259" key="9">
    <source>
        <dbReference type="Pfam" id="PF13458"/>
    </source>
</evidence>
<evidence type="ECO:0000256" key="8">
    <source>
        <dbReference type="SAM" id="MobiDB-lite"/>
    </source>
</evidence>
<evidence type="ECO:0000256" key="6">
    <source>
        <dbReference type="ARBA" id="ARBA00023016"/>
    </source>
</evidence>
<evidence type="ECO:0000256" key="1">
    <source>
        <dbReference type="ARBA" id="ARBA00007381"/>
    </source>
</evidence>
<evidence type="ECO:0000256" key="3">
    <source>
        <dbReference type="ARBA" id="ARBA00022729"/>
    </source>
</evidence>
<dbReference type="PANTHER" id="PTHR47151:SF2">
    <property type="entry name" value="AMINO ACID BINDING PROTEIN"/>
    <property type="match status" value="1"/>
</dbReference>
<dbReference type="Pfam" id="PF13458">
    <property type="entry name" value="Peripla_BP_6"/>
    <property type="match status" value="1"/>
</dbReference>
<keyword evidence="3" id="KW-0732">Signal</keyword>
<dbReference type="InterPro" id="IPR028082">
    <property type="entry name" value="Peripla_BP_I"/>
</dbReference>
<keyword evidence="4" id="KW-0547">Nucleotide-binding</keyword>
<feature type="region of interest" description="Disordered" evidence="8">
    <location>
        <begin position="395"/>
        <end position="438"/>
    </location>
</feature>
<dbReference type="Pfam" id="PF00012">
    <property type="entry name" value="HSP70"/>
    <property type="match status" value="1"/>
</dbReference>
<proteinExistence type="inferred from homology"/>
<name>A0ABP6T2D3_9ACTN</name>
<comment type="similarity">
    <text evidence="1">Belongs to the heat shock protein 70 family.</text>
</comment>
<dbReference type="InterPro" id="IPR018181">
    <property type="entry name" value="Heat_shock_70_CS"/>
</dbReference>
<comment type="similarity">
    <text evidence="2">Belongs to the leucine-binding protein family.</text>
</comment>
<keyword evidence="11" id="KW-1185">Reference proteome</keyword>
<organism evidence="10 11">
    <name type="scientific">Cryptosporangium minutisporangium</name>
    <dbReference type="NCBI Taxonomy" id="113569"/>
    <lineage>
        <taxon>Bacteria</taxon>
        <taxon>Bacillati</taxon>
        <taxon>Actinomycetota</taxon>
        <taxon>Actinomycetes</taxon>
        <taxon>Cryptosporangiales</taxon>
        <taxon>Cryptosporangiaceae</taxon>
        <taxon>Cryptosporangium</taxon>
    </lineage>
</organism>
<dbReference type="InterPro" id="IPR013126">
    <property type="entry name" value="Hsp_70_fam"/>
</dbReference>
<keyword evidence="7" id="KW-0143">Chaperone</keyword>
<dbReference type="SUPFAM" id="SSF53067">
    <property type="entry name" value="Actin-like ATPase domain"/>
    <property type="match status" value="2"/>
</dbReference>
<keyword evidence="6" id="KW-0346">Stress response</keyword>